<keyword evidence="5" id="KW-0067">ATP-binding</keyword>
<dbReference type="GO" id="GO:0007165">
    <property type="term" value="P:signal transduction"/>
    <property type="evidence" value="ECO:0007669"/>
    <property type="project" value="TreeGrafter"/>
</dbReference>
<dbReference type="InterPro" id="IPR008271">
    <property type="entry name" value="Ser/Thr_kinase_AS"/>
</dbReference>
<dbReference type="Pfam" id="PF00069">
    <property type="entry name" value="Pkinase"/>
    <property type="match status" value="1"/>
</dbReference>
<reference evidence="8" key="2">
    <citation type="submission" date="2015-06" db="UniProtKB">
        <authorList>
            <consortium name="EnsemblMetazoa"/>
        </authorList>
    </citation>
    <scope>IDENTIFICATION</scope>
</reference>
<dbReference type="Proteomes" id="UP000015104">
    <property type="component" value="Unassembled WGS sequence"/>
</dbReference>
<dbReference type="PANTHER" id="PTHR43895">
    <property type="entry name" value="CALCIUM/CALMODULIN-DEPENDENT PROTEIN KINASE KINASE-RELATED"/>
    <property type="match status" value="1"/>
</dbReference>
<evidence type="ECO:0000256" key="4">
    <source>
        <dbReference type="ARBA" id="ARBA00022777"/>
    </source>
</evidence>
<feature type="region of interest" description="Disordered" evidence="6">
    <location>
        <begin position="466"/>
        <end position="486"/>
    </location>
</feature>
<dbReference type="STRING" id="32264.T1KPE7"/>
<evidence type="ECO:0000256" key="1">
    <source>
        <dbReference type="ARBA" id="ARBA00022527"/>
    </source>
</evidence>
<evidence type="ECO:0000259" key="7">
    <source>
        <dbReference type="PROSITE" id="PS50011"/>
    </source>
</evidence>
<evidence type="ECO:0000313" key="9">
    <source>
        <dbReference type="Proteomes" id="UP000015104"/>
    </source>
</evidence>
<dbReference type="SMART" id="SM00220">
    <property type="entry name" value="S_TKc"/>
    <property type="match status" value="1"/>
</dbReference>
<evidence type="ECO:0000313" key="8">
    <source>
        <dbReference type="EnsemblMetazoa" id="tetur17g00160.1"/>
    </source>
</evidence>
<dbReference type="PROSITE" id="PS00108">
    <property type="entry name" value="PROTEIN_KINASE_ST"/>
    <property type="match status" value="1"/>
</dbReference>
<sequence>MVISHNSASESINVKLSVFAKDNLNNNKEQKLLTQSHDIDSSGSGSFELSEMDVIDLGEFSWNQRLRPKPKLHGKYLLGDILGQGTFAKVYEVLDLVTLERQAVKIYDLQKIDRKFNRDEMIAMVNQEINLLTGCNHPNVIKLIDVHRPVNQKSSKIWVYMEYCMASVAELMQLANPSQVKKLPRKQARRYFTGLLSGLDYLHSKGIFHKDIKPDNMLINVFDTIKLTDLSVSYVVDIFTQSDICFNTYGTIAYQSPEVINSTDAGFSASALDIWSAGVTLYVMVTGKLPFSSKSGFIAMTESILADNPQADDILKIDPCLSNLIHSMLDKDPVRRIKLYQVLNHPWFLINLMGDSPKINIPPRYANGDQYRSLTITSHLHELHYPLPNDQNIVRVSESSAEEFNAKRKIPIVRSNRSPTRHRKNKRRPSFIEKVTSGQIGRLLGAIGLKADSFNVCDLATRIKSKVDSSTNDSDLSTNQSESEER</sequence>
<feature type="domain" description="Protein kinase" evidence="7">
    <location>
        <begin position="76"/>
        <end position="348"/>
    </location>
</feature>
<evidence type="ECO:0000256" key="6">
    <source>
        <dbReference type="SAM" id="MobiDB-lite"/>
    </source>
</evidence>
<keyword evidence="9" id="KW-1185">Reference proteome</keyword>
<evidence type="ECO:0000256" key="3">
    <source>
        <dbReference type="ARBA" id="ARBA00022741"/>
    </source>
</evidence>
<keyword evidence="1" id="KW-0723">Serine/threonine-protein kinase</keyword>
<dbReference type="GO" id="GO:0004674">
    <property type="term" value="F:protein serine/threonine kinase activity"/>
    <property type="evidence" value="ECO:0007669"/>
    <property type="project" value="UniProtKB-KW"/>
</dbReference>
<dbReference type="eggNOG" id="KOG0583">
    <property type="taxonomic scope" value="Eukaryota"/>
</dbReference>
<dbReference type="InterPro" id="IPR011009">
    <property type="entry name" value="Kinase-like_dom_sf"/>
</dbReference>
<keyword evidence="2" id="KW-0808">Transferase</keyword>
<organism evidence="8 9">
    <name type="scientific">Tetranychus urticae</name>
    <name type="common">Two-spotted spider mite</name>
    <dbReference type="NCBI Taxonomy" id="32264"/>
    <lineage>
        <taxon>Eukaryota</taxon>
        <taxon>Metazoa</taxon>
        <taxon>Ecdysozoa</taxon>
        <taxon>Arthropoda</taxon>
        <taxon>Chelicerata</taxon>
        <taxon>Arachnida</taxon>
        <taxon>Acari</taxon>
        <taxon>Acariformes</taxon>
        <taxon>Trombidiformes</taxon>
        <taxon>Prostigmata</taxon>
        <taxon>Eleutherengona</taxon>
        <taxon>Raphignathae</taxon>
        <taxon>Tetranychoidea</taxon>
        <taxon>Tetranychidae</taxon>
        <taxon>Tetranychus</taxon>
    </lineage>
</organism>
<dbReference type="InterPro" id="IPR000719">
    <property type="entry name" value="Prot_kinase_dom"/>
</dbReference>
<proteinExistence type="predicted"/>
<dbReference type="GO" id="GO:0005524">
    <property type="term" value="F:ATP binding"/>
    <property type="evidence" value="ECO:0007669"/>
    <property type="project" value="UniProtKB-KW"/>
</dbReference>
<dbReference type="PANTHER" id="PTHR43895:SF150">
    <property type="entry name" value="SERINE_THREONINE-PROTEIN KINASE STK11"/>
    <property type="match status" value="1"/>
</dbReference>
<dbReference type="HOGENOM" id="CLU_561811_0_0_1"/>
<evidence type="ECO:0000256" key="5">
    <source>
        <dbReference type="ARBA" id="ARBA00022840"/>
    </source>
</evidence>
<feature type="compositionally biased region" description="Low complexity" evidence="6">
    <location>
        <begin position="468"/>
        <end position="486"/>
    </location>
</feature>
<protein>
    <recommendedName>
        <fullName evidence="7">Protein kinase domain-containing protein</fullName>
    </recommendedName>
</protein>
<dbReference type="AlphaFoldDB" id="T1KPE7"/>
<keyword evidence="4" id="KW-0418">Kinase</keyword>
<dbReference type="Gene3D" id="1.10.510.10">
    <property type="entry name" value="Transferase(Phosphotransferase) domain 1"/>
    <property type="match status" value="1"/>
</dbReference>
<evidence type="ECO:0000256" key="2">
    <source>
        <dbReference type="ARBA" id="ARBA00022679"/>
    </source>
</evidence>
<dbReference type="PROSITE" id="PS50011">
    <property type="entry name" value="PROTEIN_KINASE_DOM"/>
    <property type="match status" value="1"/>
</dbReference>
<dbReference type="FunFam" id="1.10.510.10:FF:000571">
    <property type="entry name" value="Maternal embryonic leucine zipper kinase"/>
    <property type="match status" value="1"/>
</dbReference>
<dbReference type="EMBL" id="CAEY01000318">
    <property type="status" value="NOT_ANNOTATED_CDS"/>
    <property type="molecule type" value="Genomic_DNA"/>
</dbReference>
<name>T1KPE7_TETUR</name>
<reference evidence="9" key="1">
    <citation type="submission" date="2011-08" db="EMBL/GenBank/DDBJ databases">
        <authorList>
            <person name="Rombauts S."/>
        </authorList>
    </citation>
    <scope>NUCLEOTIDE SEQUENCE</scope>
    <source>
        <strain evidence="9">London</strain>
    </source>
</reference>
<dbReference type="SUPFAM" id="SSF56112">
    <property type="entry name" value="Protein kinase-like (PK-like)"/>
    <property type="match status" value="1"/>
</dbReference>
<dbReference type="EnsemblMetazoa" id="tetur17g00160.1">
    <property type="protein sequence ID" value="tetur17g00160.1"/>
    <property type="gene ID" value="tetur17g00160"/>
</dbReference>
<accession>T1KPE7</accession>
<keyword evidence="3" id="KW-0547">Nucleotide-binding</keyword>